<dbReference type="InterPro" id="IPR018253">
    <property type="entry name" value="DnaJ_domain_CS"/>
</dbReference>
<dbReference type="EMBL" id="JAWXYG010000009">
    <property type="protein sequence ID" value="KAK4263384.1"/>
    <property type="molecule type" value="Genomic_DNA"/>
</dbReference>
<dbReference type="PROSITE" id="PS00636">
    <property type="entry name" value="DNAJ_1"/>
    <property type="match status" value="1"/>
</dbReference>
<dbReference type="InterPro" id="IPR002939">
    <property type="entry name" value="DnaJ_C"/>
</dbReference>
<keyword evidence="1" id="KW-0143">Chaperone</keyword>
<dbReference type="PANTHER" id="PTHR24078:SF175">
    <property type="entry name" value="DNAJ HEAT SHOCK FAMILY PROTEIN"/>
    <property type="match status" value="1"/>
</dbReference>
<dbReference type="Gene3D" id="1.10.287.110">
    <property type="entry name" value="DnaJ domain"/>
    <property type="match status" value="1"/>
</dbReference>
<name>A0AAE1J882_9FABA</name>
<dbReference type="InterPro" id="IPR051339">
    <property type="entry name" value="DnaJ_subfamily_B"/>
</dbReference>
<dbReference type="GO" id="GO:0051087">
    <property type="term" value="F:protein-folding chaperone binding"/>
    <property type="evidence" value="ECO:0007669"/>
    <property type="project" value="TreeGrafter"/>
</dbReference>
<dbReference type="InterPro" id="IPR008971">
    <property type="entry name" value="HSP40/DnaJ_pept-bd"/>
</dbReference>
<dbReference type="Gene3D" id="2.60.260.20">
    <property type="entry name" value="Urease metallochaperone UreE, N-terminal domain"/>
    <property type="match status" value="2"/>
</dbReference>
<accession>A0AAE1J882</accession>
<dbReference type="Proteomes" id="UP001293593">
    <property type="component" value="Unassembled WGS sequence"/>
</dbReference>
<keyword evidence="4" id="KW-1185">Reference proteome</keyword>
<dbReference type="FunFam" id="2.60.260.20:FF:000002">
    <property type="entry name" value="Dnaj homolog subfamily b member"/>
    <property type="match status" value="1"/>
</dbReference>
<comment type="caution">
    <text evidence="3">The sequence shown here is derived from an EMBL/GenBank/DDBJ whole genome shotgun (WGS) entry which is preliminary data.</text>
</comment>
<evidence type="ECO:0000313" key="3">
    <source>
        <dbReference type="EMBL" id="KAK4263384.1"/>
    </source>
</evidence>
<dbReference type="CDD" id="cd06257">
    <property type="entry name" value="DnaJ"/>
    <property type="match status" value="1"/>
</dbReference>
<dbReference type="CDD" id="cd10747">
    <property type="entry name" value="DnaJ_C"/>
    <property type="match status" value="1"/>
</dbReference>
<dbReference type="InterPro" id="IPR036869">
    <property type="entry name" value="J_dom_sf"/>
</dbReference>
<reference evidence="3" key="1">
    <citation type="submission" date="2023-10" db="EMBL/GenBank/DDBJ databases">
        <title>Chromosome-level genome of the transformable northern wattle, Acacia crassicarpa.</title>
        <authorList>
            <person name="Massaro I."/>
            <person name="Sinha N.R."/>
            <person name="Poethig S."/>
            <person name="Leichty A.R."/>
        </authorList>
    </citation>
    <scope>NUCLEOTIDE SEQUENCE</scope>
    <source>
        <strain evidence="3">Acra3RX</strain>
        <tissue evidence="3">Leaf</tissue>
    </source>
</reference>
<dbReference type="GO" id="GO:0006457">
    <property type="term" value="P:protein folding"/>
    <property type="evidence" value="ECO:0007669"/>
    <property type="project" value="InterPro"/>
</dbReference>
<dbReference type="SUPFAM" id="SSF46565">
    <property type="entry name" value="Chaperone J-domain"/>
    <property type="match status" value="1"/>
</dbReference>
<dbReference type="InterPro" id="IPR001623">
    <property type="entry name" value="DnaJ_domain"/>
</dbReference>
<dbReference type="GO" id="GO:0051082">
    <property type="term" value="F:unfolded protein binding"/>
    <property type="evidence" value="ECO:0007669"/>
    <property type="project" value="InterPro"/>
</dbReference>
<evidence type="ECO:0000259" key="2">
    <source>
        <dbReference type="PROSITE" id="PS50076"/>
    </source>
</evidence>
<dbReference type="PROSITE" id="PS50076">
    <property type="entry name" value="DNAJ_2"/>
    <property type="match status" value="1"/>
</dbReference>
<proteinExistence type="predicted"/>
<dbReference type="PRINTS" id="PR00625">
    <property type="entry name" value="JDOMAIN"/>
</dbReference>
<dbReference type="Pfam" id="PF00226">
    <property type="entry name" value="DnaJ"/>
    <property type="match status" value="1"/>
</dbReference>
<feature type="domain" description="J" evidence="2">
    <location>
        <begin position="7"/>
        <end position="76"/>
    </location>
</feature>
<evidence type="ECO:0000313" key="4">
    <source>
        <dbReference type="Proteomes" id="UP001293593"/>
    </source>
</evidence>
<dbReference type="SUPFAM" id="SSF49493">
    <property type="entry name" value="HSP40/DnaJ peptide-binding domain"/>
    <property type="match status" value="2"/>
</dbReference>
<dbReference type="SMART" id="SM00271">
    <property type="entry name" value="DnaJ"/>
    <property type="match status" value="1"/>
</dbReference>
<dbReference type="AlphaFoldDB" id="A0AAE1J882"/>
<protein>
    <recommendedName>
        <fullName evidence="2">J domain-containing protein</fullName>
    </recommendedName>
</protein>
<dbReference type="Pfam" id="PF01556">
    <property type="entry name" value="DnaJ_C"/>
    <property type="match status" value="1"/>
</dbReference>
<evidence type="ECO:0000256" key="1">
    <source>
        <dbReference type="ARBA" id="ARBA00023186"/>
    </source>
</evidence>
<gene>
    <name evidence="3" type="ORF">QN277_028802</name>
</gene>
<sequence length="319" mass="35834">MINDFVDYYKILEVSSKANDAELKKAFRTLAMIWHPDKNHQNPMKMKEAEAKFKQIKEAFEVLVDPIKRKAYDEGKPTPLSNIYTTDDMATTNTTTRKRMAPWDLGSDPQRPRNNFLETVVLKNSEHIALNKAKASASEHKLAFSLEDIYKGCEKRFGISRIVIDALGNTITVDEVVEVKVKPGWKKGTKITFPGRGNQEPGSPSPADLVFVLEDKPHEIFKRVGNDLVTTQKISLFEALTGKTIKVTTLDGREIEVSLTEIVTPDTEIVVQDEGMPSASNPGKKGNIRIKFHIVFPSSLQLTASQRDEMKKFLGEVDD</sequence>
<dbReference type="GO" id="GO:0005829">
    <property type="term" value="C:cytosol"/>
    <property type="evidence" value="ECO:0007669"/>
    <property type="project" value="TreeGrafter"/>
</dbReference>
<dbReference type="PANTHER" id="PTHR24078">
    <property type="entry name" value="DNAJ HOMOLOG SUBFAMILY C MEMBER"/>
    <property type="match status" value="1"/>
</dbReference>
<dbReference type="FunFam" id="2.60.260.20:FF:000006">
    <property type="entry name" value="DnaJ subfamily B member 13"/>
    <property type="match status" value="1"/>
</dbReference>
<organism evidence="3 4">
    <name type="scientific">Acacia crassicarpa</name>
    <name type="common">northern wattle</name>
    <dbReference type="NCBI Taxonomy" id="499986"/>
    <lineage>
        <taxon>Eukaryota</taxon>
        <taxon>Viridiplantae</taxon>
        <taxon>Streptophyta</taxon>
        <taxon>Embryophyta</taxon>
        <taxon>Tracheophyta</taxon>
        <taxon>Spermatophyta</taxon>
        <taxon>Magnoliopsida</taxon>
        <taxon>eudicotyledons</taxon>
        <taxon>Gunneridae</taxon>
        <taxon>Pentapetalae</taxon>
        <taxon>rosids</taxon>
        <taxon>fabids</taxon>
        <taxon>Fabales</taxon>
        <taxon>Fabaceae</taxon>
        <taxon>Caesalpinioideae</taxon>
        <taxon>mimosoid clade</taxon>
        <taxon>Acacieae</taxon>
        <taxon>Acacia</taxon>
    </lineage>
</organism>